<dbReference type="InterPro" id="IPR044600">
    <property type="entry name" value="ATL1/ATL16-like"/>
</dbReference>
<evidence type="ECO:0000256" key="15">
    <source>
        <dbReference type="SAM" id="SignalP"/>
    </source>
</evidence>
<dbReference type="EMBL" id="BTGU01000069">
    <property type="protein sequence ID" value="GMN57233.1"/>
    <property type="molecule type" value="Genomic_DNA"/>
</dbReference>
<keyword evidence="18" id="KW-1185">Reference proteome</keyword>
<feature type="chain" id="PRO_5041696025" description="RING-type E3 ubiquitin transferase" evidence="15">
    <location>
        <begin position="17"/>
        <end position="125"/>
    </location>
</feature>
<evidence type="ECO:0000256" key="4">
    <source>
        <dbReference type="ARBA" id="ARBA00012483"/>
    </source>
</evidence>
<dbReference type="AlphaFoldDB" id="A0AA88DL39"/>
<keyword evidence="6" id="KW-0812">Transmembrane</keyword>
<reference evidence="17" key="1">
    <citation type="submission" date="2023-07" db="EMBL/GenBank/DDBJ databases">
        <title>draft genome sequence of fig (Ficus carica).</title>
        <authorList>
            <person name="Takahashi T."/>
            <person name="Nishimura K."/>
        </authorList>
    </citation>
    <scope>NUCLEOTIDE SEQUENCE</scope>
</reference>
<comment type="subcellular location">
    <subcellularLocation>
        <location evidence="2">Membrane</location>
        <topology evidence="2">Single-pass membrane protein</topology>
    </subcellularLocation>
</comment>
<dbReference type="PANTHER" id="PTHR46913:SF1">
    <property type="entry name" value="RING-H2 FINGER PROTEIN ATL16"/>
    <property type="match status" value="1"/>
</dbReference>
<dbReference type="PANTHER" id="PTHR46913">
    <property type="entry name" value="RING-H2 FINGER PROTEIN ATL16"/>
    <property type="match status" value="1"/>
</dbReference>
<protein>
    <recommendedName>
        <fullName evidence="4">RING-type E3 ubiquitin transferase</fullName>
        <ecNumber evidence="4">2.3.2.27</ecNumber>
    </recommendedName>
</protein>
<dbReference type="SUPFAM" id="SSF57850">
    <property type="entry name" value="RING/U-box"/>
    <property type="match status" value="1"/>
</dbReference>
<evidence type="ECO:0000256" key="13">
    <source>
        <dbReference type="ARBA" id="ARBA00024209"/>
    </source>
</evidence>
<evidence type="ECO:0000256" key="5">
    <source>
        <dbReference type="ARBA" id="ARBA00022679"/>
    </source>
</evidence>
<evidence type="ECO:0000256" key="9">
    <source>
        <dbReference type="ARBA" id="ARBA00022786"/>
    </source>
</evidence>
<comment type="similarity">
    <text evidence="13">Belongs to the RING-type zinc finger family. ATL subfamily.</text>
</comment>
<dbReference type="InterPro" id="IPR013083">
    <property type="entry name" value="Znf_RING/FYVE/PHD"/>
</dbReference>
<organism evidence="17 18">
    <name type="scientific">Ficus carica</name>
    <name type="common">Common fig</name>
    <dbReference type="NCBI Taxonomy" id="3494"/>
    <lineage>
        <taxon>Eukaryota</taxon>
        <taxon>Viridiplantae</taxon>
        <taxon>Streptophyta</taxon>
        <taxon>Embryophyta</taxon>
        <taxon>Tracheophyta</taxon>
        <taxon>Spermatophyta</taxon>
        <taxon>Magnoliopsida</taxon>
        <taxon>eudicotyledons</taxon>
        <taxon>Gunneridae</taxon>
        <taxon>Pentapetalae</taxon>
        <taxon>rosids</taxon>
        <taxon>fabids</taxon>
        <taxon>Rosales</taxon>
        <taxon>Moraceae</taxon>
        <taxon>Ficeae</taxon>
        <taxon>Ficus</taxon>
    </lineage>
</organism>
<comment type="pathway">
    <text evidence="3">Protein modification; protein ubiquitination.</text>
</comment>
<dbReference type="Pfam" id="PF13639">
    <property type="entry name" value="zf-RING_2"/>
    <property type="match status" value="1"/>
</dbReference>
<dbReference type="CDD" id="cd16461">
    <property type="entry name" value="RING-H2_EL5-like"/>
    <property type="match status" value="1"/>
</dbReference>
<keyword evidence="8 14" id="KW-0863">Zinc-finger</keyword>
<evidence type="ECO:0000256" key="3">
    <source>
        <dbReference type="ARBA" id="ARBA00004906"/>
    </source>
</evidence>
<keyword evidence="11" id="KW-1133">Transmembrane helix</keyword>
<evidence type="ECO:0000256" key="1">
    <source>
        <dbReference type="ARBA" id="ARBA00000900"/>
    </source>
</evidence>
<dbReference type="Proteomes" id="UP001187192">
    <property type="component" value="Unassembled WGS sequence"/>
</dbReference>
<evidence type="ECO:0000256" key="8">
    <source>
        <dbReference type="ARBA" id="ARBA00022771"/>
    </source>
</evidence>
<dbReference type="EC" id="2.3.2.27" evidence="4"/>
<gene>
    <name evidence="17" type="ORF">TIFTF001_026348</name>
</gene>
<accession>A0AA88DL39</accession>
<dbReference type="GO" id="GO:0016020">
    <property type="term" value="C:membrane"/>
    <property type="evidence" value="ECO:0007669"/>
    <property type="project" value="UniProtKB-SubCell"/>
</dbReference>
<dbReference type="InterPro" id="IPR001841">
    <property type="entry name" value="Znf_RING"/>
</dbReference>
<feature type="signal peptide" evidence="15">
    <location>
        <begin position="1"/>
        <end position="16"/>
    </location>
</feature>
<evidence type="ECO:0000313" key="18">
    <source>
        <dbReference type="Proteomes" id="UP001187192"/>
    </source>
</evidence>
<evidence type="ECO:0000256" key="14">
    <source>
        <dbReference type="PROSITE-ProRule" id="PRU00175"/>
    </source>
</evidence>
<keyword evidence="7" id="KW-0479">Metal-binding</keyword>
<evidence type="ECO:0000256" key="2">
    <source>
        <dbReference type="ARBA" id="ARBA00004167"/>
    </source>
</evidence>
<dbReference type="GO" id="GO:0008270">
    <property type="term" value="F:zinc ion binding"/>
    <property type="evidence" value="ECO:0007669"/>
    <property type="project" value="UniProtKB-KW"/>
</dbReference>
<keyword evidence="12" id="KW-0472">Membrane</keyword>
<sequence length="125" mass="13373">MAAILVSFFVFSYIKACYRGCCGGGSRSPTTGAAGDAPSSIMIANTPVVRMINDNIPAHKYRKGGISGILVGEDGVCAVCLGEFEDGEELRTLPDCSHSFHVSCIDMWLFSHPNCPICRADTLPR</sequence>
<dbReference type="PROSITE" id="PS50089">
    <property type="entry name" value="ZF_RING_2"/>
    <property type="match status" value="1"/>
</dbReference>
<dbReference type="GO" id="GO:0061630">
    <property type="term" value="F:ubiquitin protein ligase activity"/>
    <property type="evidence" value="ECO:0007669"/>
    <property type="project" value="UniProtKB-EC"/>
</dbReference>
<comment type="catalytic activity">
    <reaction evidence="1">
        <text>S-ubiquitinyl-[E2 ubiquitin-conjugating enzyme]-L-cysteine + [acceptor protein]-L-lysine = [E2 ubiquitin-conjugating enzyme]-L-cysteine + N(6)-ubiquitinyl-[acceptor protein]-L-lysine.</text>
        <dbReference type="EC" id="2.3.2.27"/>
    </reaction>
</comment>
<evidence type="ECO:0000256" key="11">
    <source>
        <dbReference type="ARBA" id="ARBA00022989"/>
    </source>
</evidence>
<evidence type="ECO:0000256" key="7">
    <source>
        <dbReference type="ARBA" id="ARBA00022723"/>
    </source>
</evidence>
<evidence type="ECO:0000256" key="12">
    <source>
        <dbReference type="ARBA" id="ARBA00023136"/>
    </source>
</evidence>
<keyword evidence="15" id="KW-0732">Signal</keyword>
<proteinExistence type="inferred from homology"/>
<comment type="caution">
    <text evidence="17">The sequence shown here is derived from an EMBL/GenBank/DDBJ whole genome shotgun (WGS) entry which is preliminary data.</text>
</comment>
<keyword evidence="10" id="KW-0862">Zinc</keyword>
<dbReference type="SMART" id="SM00184">
    <property type="entry name" value="RING"/>
    <property type="match status" value="1"/>
</dbReference>
<name>A0AA88DL39_FICCA</name>
<evidence type="ECO:0000256" key="6">
    <source>
        <dbReference type="ARBA" id="ARBA00022692"/>
    </source>
</evidence>
<keyword evidence="5" id="KW-0808">Transferase</keyword>
<feature type="domain" description="RING-type" evidence="16">
    <location>
        <begin position="77"/>
        <end position="119"/>
    </location>
</feature>
<evidence type="ECO:0000259" key="16">
    <source>
        <dbReference type="PROSITE" id="PS50089"/>
    </source>
</evidence>
<keyword evidence="9" id="KW-0833">Ubl conjugation pathway</keyword>
<evidence type="ECO:0000313" key="17">
    <source>
        <dbReference type="EMBL" id="GMN57233.1"/>
    </source>
</evidence>
<dbReference type="GO" id="GO:0016567">
    <property type="term" value="P:protein ubiquitination"/>
    <property type="evidence" value="ECO:0007669"/>
    <property type="project" value="InterPro"/>
</dbReference>
<dbReference type="Gene3D" id="3.30.40.10">
    <property type="entry name" value="Zinc/RING finger domain, C3HC4 (zinc finger)"/>
    <property type="match status" value="1"/>
</dbReference>
<evidence type="ECO:0000256" key="10">
    <source>
        <dbReference type="ARBA" id="ARBA00022833"/>
    </source>
</evidence>